<dbReference type="EMBL" id="JAJNEC010000005">
    <property type="protein sequence ID" value="MCD2422853.1"/>
    <property type="molecule type" value="Genomic_DNA"/>
</dbReference>
<comment type="caution">
    <text evidence="4">The sequence shown here is derived from an EMBL/GenBank/DDBJ whole genome shotgun (WGS) entry which is preliminary data.</text>
</comment>
<evidence type="ECO:0000256" key="2">
    <source>
        <dbReference type="RuleBase" id="RU003616"/>
    </source>
</evidence>
<organism evidence="4 5">
    <name type="scientific">Niabella pedocola</name>
    <dbReference type="NCBI Taxonomy" id="1752077"/>
    <lineage>
        <taxon>Bacteria</taxon>
        <taxon>Pseudomonadati</taxon>
        <taxon>Bacteroidota</taxon>
        <taxon>Chitinophagia</taxon>
        <taxon>Chitinophagales</taxon>
        <taxon>Chitinophagaceae</taxon>
        <taxon>Niabella</taxon>
    </lineage>
</organism>
<sequence>MTNVKFNGTPFERTLTSLVDDFITEIPTIFKAEVKNPNTRGFVPVNIKEKENEYQIEVVAPGFEKTDFKINVDQQVLSISVDKGEEATATTGKNIRKEFWTRSFKRTFTVDDKVDTDKIEAKYVNGILIVTIQKKENIKTASKDIEVL</sequence>
<evidence type="ECO:0000313" key="5">
    <source>
        <dbReference type="Proteomes" id="UP001199816"/>
    </source>
</evidence>
<name>A0ABS8PP40_9BACT</name>
<dbReference type="RefSeq" id="WP_231004129.1">
    <property type="nucleotide sequence ID" value="NZ_JAJNEC010000005.1"/>
</dbReference>
<evidence type="ECO:0000259" key="3">
    <source>
        <dbReference type="PROSITE" id="PS01031"/>
    </source>
</evidence>
<proteinExistence type="inferred from homology"/>
<dbReference type="InterPro" id="IPR008978">
    <property type="entry name" value="HSP20-like_chaperone"/>
</dbReference>
<dbReference type="CDD" id="cd06464">
    <property type="entry name" value="ACD_sHsps-like"/>
    <property type="match status" value="1"/>
</dbReference>
<dbReference type="InterPro" id="IPR002068">
    <property type="entry name" value="A-crystallin/Hsp20_dom"/>
</dbReference>
<dbReference type="SUPFAM" id="SSF49764">
    <property type="entry name" value="HSP20-like chaperones"/>
    <property type="match status" value="1"/>
</dbReference>
<dbReference type="InterPro" id="IPR031107">
    <property type="entry name" value="Small_HSP"/>
</dbReference>
<dbReference type="Gene3D" id="2.60.40.790">
    <property type="match status" value="1"/>
</dbReference>
<feature type="domain" description="SHSP" evidence="3">
    <location>
        <begin position="36"/>
        <end position="148"/>
    </location>
</feature>
<evidence type="ECO:0000313" key="4">
    <source>
        <dbReference type="EMBL" id="MCD2422853.1"/>
    </source>
</evidence>
<reference evidence="4 5" key="1">
    <citation type="submission" date="2021-11" db="EMBL/GenBank/DDBJ databases">
        <title>Genomic of Niabella pedocola.</title>
        <authorList>
            <person name="Wu T."/>
        </authorList>
    </citation>
    <scope>NUCLEOTIDE SEQUENCE [LARGE SCALE GENOMIC DNA]</scope>
    <source>
        <strain evidence="4 5">JCM 31011</strain>
    </source>
</reference>
<keyword evidence="5" id="KW-1185">Reference proteome</keyword>
<gene>
    <name evidence="4" type="ORF">LQ567_08785</name>
</gene>
<protein>
    <submittedName>
        <fullName evidence="4">Hsp20/alpha crystallin family protein</fullName>
    </submittedName>
</protein>
<dbReference type="PANTHER" id="PTHR11527">
    <property type="entry name" value="HEAT-SHOCK PROTEIN 20 FAMILY MEMBER"/>
    <property type="match status" value="1"/>
</dbReference>
<dbReference type="PROSITE" id="PS01031">
    <property type="entry name" value="SHSP"/>
    <property type="match status" value="1"/>
</dbReference>
<comment type="similarity">
    <text evidence="1 2">Belongs to the small heat shock protein (HSP20) family.</text>
</comment>
<evidence type="ECO:0000256" key="1">
    <source>
        <dbReference type="PROSITE-ProRule" id="PRU00285"/>
    </source>
</evidence>
<dbReference type="Pfam" id="PF00011">
    <property type="entry name" value="HSP20"/>
    <property type="match status" value="1"/>
</dbReference>
<accession>A0ABS8PP40</accession>
<dbReference type="Proteomes" id="UP001199816">
    <property type="component" value="Unassembled WGS sequence"/>
</dbReference>